<dbReference type="Proteomes" id="UP000053411">
    <property type="component" value="Unassembled WGS sequence"/>
</dbReference>
<proteinExistence type="predicted"/>
<feature type="region of interest" description="Disordered" evidence="1">
    <location>
        <begin position="1"/>
        <end position="63"/>
    </location>
</feature>
<evidence type="ECO:0000256" key="1">
    <source>
        <dbReference type="SAM" id="MobiDB-lite"/>
    </source>
</evidence>
<feature type="compositionally biased region" description="Basic and acidic residues" evidence="1">
    <location>
        <begin position="1"/>
        <end position="11"/>
    </location>
</feature>
<accession>A0A0D2KFB8</accession>
<reference evidence="2 3" key="1">
    <citation type="submission" date="2015-01" db="EMBL/GenBank/DDBJ databases">
        <title>The Genome Sequence of Fonsecaea multimorphosa CBS 102226.</title>
        <authorList>
            <consortium name="The Broad Institute Genomics Platform"/>
            <person name="Cuomo C."/>
            <person name="de Hoog S."/>
            <person name="Gorbushina A."/>
            <person name="Stielow B."/>
            <person name="Teixiera M."/>
            <person name="Abouelleil A."/>
            <person name="Chapman S.B."/>
            <person name="Priest M."/>
            <person name="Young S.K."/>
            <person name="Wortman J."/>
            <person name="Nusbaum C."/>
            <person name="Birren B."/>
        </authorList>
    </citation>
    <scope>NUCLEOTIDE SEQUENCE [LARGE SCALE GENOMIC DNA]</scope>
    <source>
        <strain evidence="2 3">CBS 102226</strain>
    </source>
</reference>
<dbReference type="AlphaFoldDB" id="A0A0D2KFB8"/>
<dbReference type="VEuPathDB" id="FungiDB:Z520_02273"/>
<sequence length="275" mass="30386">MASVTNEDRATEGAPAANIAQEEGRDRIVKRTDLSPRHSDGQSSSSTNSTTTDEGDPPGPERHRSVLARLKNFRNKSKDKILNYFRTIETTAYYVEYFNPDKRDRKALKTILSKLSPAPQALQDMNPRAGVQIELHIPANNTCQRGTQGFMGLVDTGARGVSLVRASVVEAVDQRYIPIENLPSRQQEYASSLRGLGDSRRVEVLGSTVLPLLDPDAPGFIFHSKFFVVPDTALDQADFLLGTDFTASVVTNFSVANKIKQRHRAILSLFSRTIP</sequence>
<evidence type="ECO:0000313" key="2">
    <source>
        <dbReference type="EMBL" id="KIY02135.1"/>
    </source>
</evidence>
<dbReference type="RefSeq" id="XP_016636257.1">
    <property type="nucleotide sequence ID" value="XM_016772787.1"/>
</dbReference>
<dbReference type="GeneID" id="27708019"/>
<dbReference type="OrthoDB" id="10569209at2759"/>
<organism evidence="2 3">
    <name type="scientific">Fonsecaea multimorphosa CBS 102226</name>
    <dbReference type="NCBI Taxonomy" id="1442371"/>
    <lineage>
        <taxon>Eukaryota</taxon>
        <taxon>Fungi</taxon>
        <taxon>Dikarya</taxon>
        <taxon>Ascomycota</taxon>
        <taxon>Pezizomycotina</taxon>
        <taxon>Eurotiomycetes</taxon>
        <taxon>Chaetothyriomycetidae</taxon>
        <taxon>Chaetothyriales</taxon>
        <taxon>Herpotrichiellaceae</taxon>
        <taxon>Fonsecaea</taxon>
    </lineage>
</organism>
<evidence type="ECO:0000313" key="3">
    <source>
        <dbReference type="Proteomes" id="UP000053411"/>
    </source>
</evidence>
<feature type="compositionally biased region" description="Basic and acidic residues" evidence="1">
    <location>
        <begin position="22"/>
        <end position="40"/>
    </location>
</feature>
<feature type="compositionally biased region" description="Low complexity" evidence="1">
    <location>
        <begin position="43"/>
        <end position="52"/>
    </location>
</feature>
<keyword evidence="3" id="KW-1185">Reference proteome</keyword>
<gene>
    <name evidence="2" type="ORF">Z520_02273</name>
</gene>
<name>A0A0D2KFB8_9EURO</name>
<protein>
    <submittedName>
        <fullName evidence="2">Uncharacterized protein</fullName>
    </submittedName>
</protein>
<dbReference type="EMBL" id="KN848064">
    <property type="protein sequence ID" value="KIY02135.1"/>
    <property type="molecule type" value="Genomic_DNA"/>
</dbReference>